<keyword evidence="2" id="KW-0378">Hydrolase</keyword>
<dbReference type="AlphaFoldDB" id="A0A1F6BS80"/>
<dbReference type="InterPro" id="IPR001650">
    <property type="entry name" value="Helicase_C-like"/>
</dbReference>
<dbReference type="SMART" id="SM00487">
    <property type="entry name" value="DEXDc"/>
    <property type="match status" value="1"/>
</dbReference>
<dbReference type="GO" id="GO:0004386">
    <property type="term" value="F:helicase activity"/>
    <property type="evidence" value="ECO:0007669"/>
    <property type="project" value="UniProtKB-KW"/>
</dbReference>
<dbReference type="CDD" id="cd17921">
    <property type="entry name" value="DEXHc_Ski2"/>
    <property type="match status" value="1"/>
</dbReference>
<dbReference type="Pfam" id="PF00270">
    <property type="entry name" value="DEAD"/>
    <property type="match status" value="1"/>
</dbReference>
<dbReference type="Gene3D" id="3.40.50.300">
    <property type="entry name" value="P-loop containing nucleotide triphosphate hydrolases"/>
    <property type="match status" value="2"/>
</dbReference>
<evidence type="ECO:0000256" key="1">
    <source>
        <dbReference type="ARBA" id="ARBA00022741"/>
    </source>
</evidence>
<dbReference type="PANTHER" id="PTHR47961:SF10">
    <property type="entry name" value="ATP-DEPENDENT DNA HELICASE HEL308"/>
    <property type="match status" value="1"/>
</dbReference>
<reference evidence="8 9" key="1">
    <citation type="journal article" date="2016" name="Nat. Commun.">
        <title>Thousands of microbial genomes shed light on interconnected biogeochemical processes in an aquifer system.</title>
        <authorList>
            <person name="Anantharaman K."/>
            <person name="Brown C.T."/>
            <person name="Hug L.A."/>
            <person name="Sharon I."/>
            <person name="Castelle C.J."/>
            <person name="Probst A.J."/>
            <person name="Thomas B.C."/>
            <person name="Singh A."/>
            <person name="Wilkins M.J."/>
            <person name="Karaoz U."/>
            <person name="Brodie E.L."/>
            <person name="Williams K.H."/>
            <person name="Hubbard S.S."/>
            <person name="Banfield J.F."/>
        </authorList>
    </citation>
    <scope>NUCLEOTIDE SEQUENCE [LARGE SCALE GENOMIC DNA]</scope>
</reference>
<dbReference type="GO" id="GO:0003676">
    <property type="term" value="F:nucleic acid binding"/>
    <property type="evidence" value="ECO:0007669"/>
    <property type="project" value="InterPro"/>
</dbReference>
<dbReference type="InterPro" id="IPR011600">
    <property type="entry name" value="Pept_C14_caspase"/>
</dbReference>
<dbReference type="InterPro" id="IPR029030">
    <property type="entry name" value="Caspase-like_dom_sf"/>
</dbReference>
<evidence type="ECO:0000256" key="2">
    <source>
        <dbReference type="ARBA" id="ARBA00022801"/>
    </source>
</evidence>
<evidence type="ECO:0000259" key="6">
    <source>
        <dbReference type="PROSITE" id="PS51192"/>
    </source>
</evidence>
<keyword evidence="3 8" id="KW-0347">Helicase</keyword>
<dbReference type="InterPro" id="IPR027417">
    <property type="entry name" value="P-loop_NTPase"/>
</dbReference>
<dbReference type="GO" id="GO:0006508">
    <property type="term" value="P:proteolysis"/>
    <property type="evidence" value="ECO:0007669"/>
    <property type="project" value="InterPro"/>
</dbReference>
<evidence type="ECO:0000313" key="9">
    <source>
        <dbReference type="Proteomes" id="UP000176996"/>
    </source>
</evidence>
<dbReference type="SMART" id="SM00490">
    <property type="entry name" value="HELICc"/>
    <property type="match status" value="1"/>
</dbReference>
<dbReference type="InterPro" id="IPR011545">
    <property type="entry name" value="DEAD/DEAH_box_helicase_dom"/>
</dbReference>
<dbReference type="PANTHER" id="PTHR47961">
    <property type="entry name" value="DNA POLYMERASE THETA, PUTATIVE (AFU_ORTHOLOGUE AFUA_1G05260)-RELATED"/>
    <property type="match status" value="1"/>
</dbReference>
<comment type="caution">
    <text evidence="8">The sequence shown here is derived from an EMBL/GenBank/DDBJ whole genome shotgun (WGS) entry which is preliminary data.</text>
</comment>
<dbReference type="Gene3D" id="3.40.50.1460">
    <property type="match status" value="1"/>
</dbReference>
<dbReference type="SUPFAM" id="SSF52129">
    <property type="entry name" value="Caspase-like"/>
    <property type="match status" value="1"/>
</dbReference>
<dbReference type="PROSITE" id="PS51192">
    <property type="entry name" value="HELICASE_ATP_BIND_1"/>
    <property type="match status" value="1"/>
</dbReference>
<accession>A0A1F6BS80</accession>
<organism evidence="8 9">
    <name type="scientific">Candidatus Jorgensenbacteria bacterium RIFCSPLOWO2_01_FULL_45_25b</name>
    <dbReference type="NCBI Taxonomy" id="1798471"/>
    <lineage>
        <taxon>Bacteria</taxon>
        <taxon>Candidatus Joergenseniibacteriota</taxon>
    </lineage>
</organism>
<dbReference type="InterPro" id="IPR014001">
    <property type="entry name" value="Helicase_ATP-bd"/>
</dbReference>
<evidence type="ECO:0000259" key="7">
    <source>
        <dbReference type="PROSITE" id="PS51194"/>
    </source>
</evidence>
<protein>
    <submittedName>
        <fullName evidence="8">DEAD/DEAH box helicase</fullName>
    </submittedName>
</protein>
<dbReference type="GO" id="GO:0004197">
    <property type="term" value="F:cysteine-type endopeptidase activity"/>
    <property type="evidence" value="ECO:0007669"/>
    <property type="project" value="InterPro"/>
</dbReference>
<keyword evidence="5" id="KW-0175">Coiled coil</keyword>
<sequence>MPKLHGVFIGIDRYASPAINWLSCARRDATALHALFADNLPGDLKLLTDKDATRSTLEKELKSLSQCAPDDIVVFAFSGHGTETHELVTYDTDRAKLSATTISLNQLGEHFSKIPARRLICILDCCFSGGMGAKALQVDVVPRDIPSGEELLKQLSGDGRVILTASLATEKAWEHQKLGHGLLTHYLLEALQGAEEVRKSGKVGLYKLLDYVTTKVIDSAKIFGEEQHPVLLGQIKEEITLPIFKPGKLYKEAFPERDTRKVTPDVQSLSAFGFPDDLLKAWAGSSITTLNQLQVDAINEFKVLDGEHLVVSAPTSAGKTLIGELAALQGVIERKRALFLLPLKALVNDKLRHFEETYGAFGLRTIRATGESTSDDILPLMRGQYDICLMTYEKFSAMILGSPHILDQVSTIVVDEVQMIADKSRGVNLEFILTLLRMRRKQGIEPQVIALSAVIGDTNGFERWLGARLLRRTERPVPLDEGIVRLDGTFRYIESDTGKEKTVQSAQTQFRKGSGQDVIIPLVGKLVKDGKSVIVFRETKSEAQACALYLARNLGLPPAQVAVDNLPNTDPSISSQKLRETLNGGVAFHISDLDAEERRLIEEQFRASSSALKVIAATTTLAMGVNTPTEAVIIAGLSHPGDVPYSVAEYKNIAGRAGRLGYTTRGSSFLVALTPSEEHTLWTNYIQANPEDLHSKFFADNTDPRSLVIRVLVAVRSRRGLTADEIVEFLEESFGSFQEKIKNPAWAWDKNQITAAIEELRTHRLIEQDKDGFYHPTPLGRLAGESGLEVESVLRVVSALQGIQQADISDPALIALTQVTVELDQVLFPLNKRSTQKEPQTWMTEVRNQRIPGNIINAFHRSIQDQTDATRRAKKAVACLLWITDKPLVEIENVLMQFDRADTAAGAIRSVSARVCDVLSTVARIAELLNPGFDLAARVERLLVRLEIGIPAGVVELGSIFGRVFNRGDYLCLMKNGITTKEAFEAAKEDALLQCLENNREKLAAAKVRLEEYEREEKPIPGSPILPEYEG</sequence>
<name>A0A1F6BS80_9BACT</name>
<dbReference type="STRING" id="1798471.A3A21_00060"/>
<gene>
    <name evidence="8" type="ORF">A3A21_00060</name>
</gene>
<keyword evidence="4" id="KW-0067">ATP-binding</keyword>
<evidence type="ECO:0000256" key="4">
    <source>
        <dbReference type="ARBA" id="ARBA00022840"/>
    </source>
</evidence>
<evidence type="ECO:0000256" key="5">
    <source>
        <dbReference type="SAM" id="Coils"/>
    </source>
</evidence>
<dbReference type="PROSITE" id="PS51194">
    <property type="entry name" value="HELICASE_CTER"/>
    <property type="match status" value="1"/>
</dbReference>
<dbReference type="Gene3D" id="1.10.3380.30">
    <property type="match status" value="1"/>
</dbReference>
<proteinExistence type="predicted"/>
<keyword evidence="1" id="KW-0547">Nucleotide-binding</keyword>
<dbReference type="SUPFAM" id="SSF158702">
    <property type="entry name" value="Sec63 N-terminal domain-like"/>
    <property type="match status" value="1"/>
</dbReference>
<evidence type="ECO:0000256" key="3">
    <source>
        <dbReference type="ARBA" id="ARBA00022806"/>
    </source>
</evidence>
<dbReference type="GO" id="GO:0005524">
    <property type="term" value="F:ATP binding"/>
    <property type="evidence" value="ECO:0007669"/>
    <property type="project" value="UniProtKB-KW"/>
</dbReference>
<dbReference type="SUPFAM" id="SSF52540">
    <property type="entry name" value="P-loop containing nucleoside triphosphate hydrolases"/>
    <property type="match status" value="1"/>
</dbReference>
<dbReference type="Proteomes" id="UP000176996">
    <property type="component" value="Unassembled WGS sequence"/>
</dbReference>
<evidence type="ECO:0000313" key="8">
    <source>
        <dbReference type="EMBL" id="OGG39683.1"/>
    </source>
</evidence>
<feature type="coiled-coil region" evidence="5">
    <location>
        <begin position="986"/>
        <end position="1016"/>
    </location>
</feature>
<dbReference type="Pfam" id="PF00656">
    <property type="entry name" value="Peptidase_C14"/>
    <property type="match status" value="1"/>
</dbReference>
<dbReference type="EMBL" id="MFKK01000037">
    <property type="protein sequence ID" value="OGG39683.1"/>
    <property type="molecule type" value="Genomic_DNA"/>
</dbReference>
<feature type="domain" description="Helicase ATP-binding" evidence="6">
    <location>
        <begin position="300"/>
        <end position="473"/>
    </location>
</feature>
<dbReference type="InterPro" id="IPR050474">
    <property type="entry name" value="Hel308_SKI2-like"/>
</dbReference>
<feature type="domain" description="Helicase C-terminal" evidence="7">
    <location>
        <begin position="518"/>
        <end position="710"/>
    </location>
</feature>
<dbReference type="Pfam" id="PF00271">
    <property type="entry name" value="Helicase_C"/>
    <property type="match status" value="1"/>
</dbReference>